<proteinExistence type="predicted"/>
<gene>
    <name evidence="1" type="ORF">AVEN_26664_1</name>
</gene>
<dbReference type="AlphaFoldDB" id="A0A4Y2GPH4"/>
<reference evidence="1 2" key="1">
    <citation type="journal article" date="2019" name="Sci. Rep.">
        <title>Orb-weaving spider Araneus ventricosus genome elucidates the spidroin gene catalogue.</title>
        <authorList>
            <person name="Kono N."/>
            <person name="Nakamura H."/>
            <person name="Ohtoshi R."/>
            <person name="Moran D.A.P."/>
            <person name="Shinohara A."/>
            <person name="Yoshida Y."/>
            <person name="Fujiwara M."/>
            <person name="Mori M."/>
            <person name="Tomita M."/>
            <person name="Arakawa K."/>
        </authorList>
    </citation>
    <scope>NUCLEOTIDE SEQUENCE [LARGE SCALE GENOMIC DNA]</scope>
</reference>
<name>A0A4Y2GPH4_ARAVE</name>
<keyword evidence="2" id="KW-1185">Reference proteome</keyword>
<protein>
    <submittedName>
        <fullName evidence="1">Uncharacterized protein</fullName>
    </submittedName>
</protein>
<dbReference type="Proteomes" id="UP000499080">
    <property type="component" value="Unassembled WGS sequence"/>
</dbReference>
<sequence>MHNPLCSYPPNESSCVHKLYTRMRQIMNSAGVNLSMKDFCTYGRGTCVTHVQQSGFGQKQSMGLSPKLVPVNPSIFSLKQPCKSNPAIEI</sequence>
<dbReference type="EMBL" id="BGPR01100276">
    <property type="protein sequence ID" value="GBM55610.1"/>
    <property type="molecule type" value="Genomic_DNA"/>
</dbReference>
<organism evidence="1 2">
    <name type="scientific">Araneus ventricosus</name>
    <name type="common">Orbweaver spider</name>
    <name type="synonym">Epeira ventricosa</name>
    <dbReference type="NCBI Taxonomy" id="182803"/>
    <lineage>
        <taxon>Eukaryota</taxon>
        <taxon>Metazoa</taxon>
        <taxon>Ecdysozoa</taxon>
        <taxon>Arthropoda</taxon>
        <taxon>Chelicerata</taxon>
        <taxon>Arachnida</taxon>
        <taxon>Araneae</taxon>
        <taxon>Araneomorphae</taxon>
        <taxon>Entelegynae</taxon>
        <taxon>Araneoidea</taxon>
        <taxon>Araneidae</taxon>
        <taxon>Araneus</taxon>
    </lineage>
</organism>
<comment type="caution">
    <text evidence="1">The sequence shown here is derived from an EMBL/GenBank/DDBJ whole genome shotgun (WGS) entry which is preliminary data.</text>
</comment>
<evidence type="ECO:0000313" key="2">
    <source>
        <dbReference type="Proteomes" id="UP000499080"/>
    </source>
</evidence>
<accession>A0A4Y2GPH4</accession>
<evidence type="ECO:0000313" key="1">
    <source>
        <dbReference type="EMBL" id="GBM55610.1"/>
    </source>
</evidence>